<comment type="caution">
    <text evidence="2">The sequence shown here is derived from an EMBL/GenBank/DDBJ whole genome shotgun (WGS) entry which is preliminary data.</text>
</comment>
<keyword evidence="1" id="KW-0732">Signal</keyword>
<reference evidence="2 3" key="1">
    <citation type="submission" date="2018-06" db="EMBL/GenBank/DDBJ databases">
        <title>Rhizobium wuzhouense sp. nov., isolated from roots of Oryza officinalis.</title>
        <authorList>
            <person name="Yuan T."/>
        </authorList>
    </citation>
    <scope>NUCLEOTIDE SEQUENCE [LARGE SCALE GENOMIC DNA]</scope>
    <source>
        <strain evidence="2 3">W44</strain>
    </source>
</reference>
<evidence type="ECO:0000313" key="3">
    <source>
        <dbReference type="Proteomes" id="UP000247536"/>
    </source>
</evidence>
<gene>
    <name evidence="2" type="ORF">DMY87_13790</name>
</gene>
<evidence type="ECO:0000313" key="2">
    <source>
        <dbReference type="EMBL" id="PYB73360.1"/>
    </source>
</evidence>
<feature type="chain" id="PRO_5045225849" evidence="1">
    <location>
        <begin position="20"/>
        <end position="149"/>
    </location>
</feature>
<protein>
    <submittedName>
        <fullName evidence="2">Uncharacterized protein</fullName>
    </submittedName>
</protein>
<accession>A0ABX5NR81</accession>
<dbReference type="Proteomes" id="UP000247536">
    <property type="component" value="Unassembled WGS sequence"/>
</dbReference>
<feature type="signal peptide" evidence="1">
    <location>
        <begin position="1"/>
        <end position="19"/>
    </location>
</feature>
<organism evidence="2 3">
    <name type="scientific">Rhizobium wuzhouense</name>
    <dbReference type="NCBI Taxonomy" id="1986026"/>
    <lineage>
        <taxon>Bacteria</taxon>
        <taxon>Pseudomonadati</taxon>
        <taxon>Pseudomonadota</taxon>
        <taxon>Alphaproteobacteria</taxon>
        <taxon>Hyphomicrobiales</taxon>
        <taxon>Rhizobiaceae</taxon>
        <taxon>Rhizobium/Agrobacterium group</taxon>
        <taxon>Rhizobium</taxon>
    </lineage>
</organism>
<evidence type="ECO:0000256" key="1">
    <source>
        <dbReference type="SAM" id="SignalP"/>
    </source>
</evidence>
<keyword evidence="3" id="KW-1185">Reference proteome</keyword>
<dbReference type="EMBL" id="QJRY01000004">
    <property type="protein sequence ID" value="PYB73360.1"/>
    <property type="molecule type" value="Genomic_DNA"/>
</dbReference>
<name>A0ABX5NR81_9HYPH</name>
<sequence length="149" mass="16013">MFKAIVLCGMLVVAGSALAEERIVTIDGGQISVPVGLTVQVKSVTLGDDATRIRLLASFDSHVTNFVELNGGENAYLRWGDAPEQRLHMRQVGDNKWMRVVNGETMEGDLVFPGKIPGDAGRLTLVFNEGKPADDADAPGVTIPLEIRP</sequence>
<dbReference type="RefSeq" id="WP_110792108.1">
    <property type="nucleotide sequence ID" value="NZ_QJRY01000004.1"/>
</dbReference>
<proteinExistence type="predicted"/>